<feature type="coiled-coil region" evidence="1">
    <location>
        <begin position="10"/>
        <end position="44"/>
    </location>
</feature>
<reference evidence="2 3" key="1">
    <citation type="submission" date="2018-11" db="EMBL/GenBank/DDBJ databases">
        <authorList>
            <consortium name="Pathogen Informatics"/>
        </authorList>
    </citation>
    <scope>NUCLEOTIDE SEQUENCE [LARGE SCALE GENOMIC DNA]</scope>
</reference>
<evidence type="ECO:0000256" key="1">
    <source>
        <dbReference type="SAM" id="Coils"/>
    </source>
</evidence>
<keyword evidence="1" id="KW-0175">Coiled coil</keyword>
<dbReference type="AlphaFoldDB" id="A0A183G254"/>
<reference evidence="4" key="2">
    <citation type="submission" date="2019-09" db="UniProtKB">
        <authorList>
            <consortium name="WormBaseParasite"/>
        </authorList>
    </citation>
    <scope>IDENTIFICATION</scope>
</reference>
<dbReference type="Proteomes" id="UP000050761">
    <property type="component" value="Unassembled WGS sequence"/>
</dbReference>
<dbReference type="WBParaSite" id="HPBE_0001534801-mRNA-1">
    <property type="protein sequence ID" value="HPBE_0001534801-mRNA-1"/>
    <property type="gene ID" value="HPBE_0001534801"/>
</dbReference>
<keyword evidence="3" id="KW-1185">Reference proteome</keyword>
<dbReference type="OrthoDB" id="5876002at2759"/>
<accession>A0A3P8AFK0</accession>
<dbReference type="EMBL" id="UZAH01028809">
    <property type="protein sequence ID" value="VDP02500.1"/>
    <property type="molecule type" value="Genomic_DNA"/>
</dbReference>
<proteinExistence type="predicted"/>
<accession>A0A183G254</accession>
<evidence type="ECO:0000313" key="3">
    <source>
        <dbReference type="Proteomes" id="UP000050761"/>
    </source>
</evidence>
<sequence length="225" mass="25191">MPEPIAQDQQVTVEQNIAAAQSLLEKAQDRLIELSLQLDQISAKALINTEQTEDVQPKSNKLSDQNQTFDRIFSLVSQLDQKGENTETMHMRRTILMKFGDKIKRSMLKKKSSMLTEEWTTERLLLELRTTFAVTADQETIELRTALAEHADSATKKSHLDLSEIIQTAAAAVETSHECPSKSCTGSPLFQQKNCQSELGSNGTGAELDVLQNPKQRHPTHARAY</sequence>
<gene>
    <name evidence="2" type="ORF">HPBE_LOCUS15347</name>
</gene>
<name>A0A183G254_HELPZ</name>
<organism evidence="3 4">
    <name type="scientific">Heligmosomoides polygyrus</name>
    <name type="common">Parasitic roundworm</name>
    <dbReference type="NCBI Taxonomy" id="6339"/>
    <lineage>
        <taxon>Eukaryota</taxon>
        <taxon>Metazoa</taxon>
        <taxon>Ecdysozoa</taxon>
        <taxon>Nematoda</taxon>
        <taxon>Chromadorea</taxon>
        <taxon>Rhabditida</taxon>
        <taxon>Rhabditina</taxon>
        <taxon>Rhabditomorpha</taxon>
        <taxon>Strongyloidea</taxon>
        <taxon>Heligmosomidae</taxon>
        <taxon>Heligmosomoides</taxon>
    </lineage>
</organism>
<evidence type="ECO:0000313" key="4">
    <source>
        <dbReference type="WBParaSite" id="HPBE_0001534801-mRNA-1"/>
    </source>
</evidence>
<protein>
    <submittedName>
        <fullName evidence="2 4">Uncharacterized protein</fullName>
    </submittedName>
</protein>
<evidence type="ECO:0000313" key="2">
    <source>
        <dbReference type="EMBL" id="VDP02500.1"/>
    </source>
</evidence>